<accession>R0MF18</accession>
<feature type="compositionally biased region" description="Basic and acidic residues" evidence="1">
    <location>
        <begin position="17"/>
        <end position="36"/>
    </location>
</feature>
<dbReference type="HOGENOM" id="CLU_2061460_0_0_1"/>
<evidence type="ECO:0000256" key="1">
    <source>
        <dbReference type="SAM" id="MobiDB-lite"/>
    </source>
</evidence>
<keyword evidence="2" id="KW-0067">ATP-binding</keyword>
<sequence>MGGIRKRKAEDQLSPYSKDEESHVIQEEMPKNEDVKIKKRAKASIGNRKGGLSNPESIKGLLSSVRVINTSVVDDKLSGLNKSFIDAVQKVVSKQSNKDLTFLFKQYEKYLSKLVDKT</sequence>
<organism evidence="2 3">
    <name type="scientific">Nosema bombycis (strain CQ1 / CVCC 102059)</name>
    <name type="common">Microsporidian parasite</name>
    <name type="synonym">Pebrine of silkworm</name>
    <dbReference type="NCBI Taxonomy" id="578461"/>
    <lineage>
        <taxon>Eukaryota</taxon>
        <taxon>Fungi</taxon>
        <taxon>Fungi incertae sedis</taxon>
        <taxon>Microsporidia</taxon>
        <taxon>Nosematidae</taxon>
        <taxon>Nosema</taxon>
    </lineage>
</organism>
<dbReference type="GO" id="GO:0005524">
    <property type="term" value="F:ATP binding"/>
    <property type="evidence" value="ECO:0007669"/>
    <property type="project" value="UniProtKB-KW"/>
</dbReference>
<keyword evidence="2" id="KW-0547">Nucleotide-binding</keyword>
<dbReference type="OrthoDB" id="2192730at2759"/>
<keyword evidence="3" id="KW-1185">Reference proteome</keyword>
<gene>
    <name evidence="2" type="ORF">NBO_375g0008</name>
</gene>
<evidence type="ECO:0000313" key="3">
    <source>
        <dbReference type="Proteomes" id="UP000016927"/>
    </source>
</evidence>
<dbReference type="OMA" id="ESHVIQE"/>
<name>R0MF18_NOSB1</name>
<dbReference type="EMBL" id="KB909283">
    <property type="protein sequence ID" value="EOB12730.1"/>
    <property type="molecule type" value="Genomic_DNA"/>
</dbReference>
<dbReference type="AlphaFoldDB" id="R0MF18"/>
<dbReference type="Proteomes" id="UP000016927">
    <property type="component" value="Unassembled WGS sequence"/>
</dbReference>
<evidence type="ECO:0000313" key="2">
    <source>
        <dbReference type="EMBL" id="EOB12730.1"/>
    </source>
</evidence>
<feature type="region of interest" description="Disordered" evidence="1">
    <location>
        <begin position="1"/>
        <end position="37"/>
    </location>
</feature>
<protein>
    <submittedName>
        <fullName evidence="2">ATP-binding domain containing protein</fullName>
    </submittedName>
</protein>
<reference evidence="2 3" key="1">
    <citation type="journal article" date="2013" name="BMC Genomics">
        <title>Comparative genomics of parasitic silkworm microsporidia reveal an association between genome expansion and host adaptation.</title>
        <authorList>
            <person name="Pan G."/>
            <person name="Xu J."/>
            <person name="Li T."/>
            <person name="Xia Q."/>
            <person name="Liu S.L."/>
            <person name="Zhang G."/>
            <person name="Li S."/>
            <person name="Li C."/>
            <person name="Liu H."/>
            <person name="Yang L."/>
            <person name="Liu T."/>
            <person name="Zhang X."/>
            <person name="Wu Z."/>
            <person name="Fan W."/>
            <person name="Dang X."/>
            <person name="Xiang H."/>
            <person name="Tao M."/>
            <person name="Li Y."/>
            <person name="Hu J."/>
            <person name="Li Z."/>
            <person name="Lin L."/>
            <person name="Luo J."/>
            <person name="Geng L."/>
            <person name="Wang L."/>
            <person name="Long M."/>
            <person name="Wan Y."/>
            <person name="He N."/>
            <person name="Zhang Z."/>
            <person name="Lu C."/>
            <person name="Keeling P.J."/>
            <person name="Wang J."/>
            <person name="Xiang Z."/>
            <person name="Zhou Z."/>
        </authorList>
    </citation>
    <scope>NUCLEOTIDE SEQUENCE [LARGE SCALE GENOMIC DNA]</scope>
    <source>
        <strain evidence="3">CQ1 / CVCC 102059</strain>
    </source>
</reference>
<dbReference type="VEuPathDB" id="MicrosporidiaDB:NBO_375g0008"/>
<proteinExistence type="predicted"/>